<dbReference type="EMBL" id="JABWDY010030946">
    <property type="protein sequence ID" value="KAF5185247.1"/>
    <property type="molecule type" value="Genomic_DNA"/>
</dbReference>
<organism evidence="1 2">
    <name type="scientific">Thalictrum thalictroides</name>
    <name type="common">Rue-anemone</name>
    <name type="synonym">Anemone thalictroides</name>
    <dbReference type="NCBI Taxonomy" id="46969"/>
    <lineage>
        <taxon>Eukaryota</taxon>
        <taxon>Viridiplantae</taxon>
        <taxon>Streptophyta</taxon>
        <taxon>Embryophyta</taxon>
        <taxon>Tracheophyta</taxon>
        <taxon>Spermatophyta</taxon>
        <taxon>Magnoliopsida</taxon>
        <taxon>Ranunculales</taxon>
        <taxon>Ranunculaceae</taxon>
        <taxon>Thalictroideae</taxon>
        <taxon>Thalictrum</taxon>
    </lineage>
</organism>
<name>A0A7J6VKG7_THATH</name>
<proteinExistence type="predicted"/>
<sequence length="83" mass="9119">MEPQGVAVSNPLPPPLQQPDLNILVDFLNLKNQPQQPITNNSTWSSLFSRSNSSVDCSLSFKEPNVVDGVIFIPDEVIEVGKQ</sequence>
<comment type="caution">
    <text evidence="1">The sequence shown here is derived from an EMBL/GenBank/DDBJ whole genome shotgun (WGS) entry which is preliminary data.</text>
</comment>
<dbReference type="Proteomes" id="UP000554482">
    <property type="component" value="Unassembled WGS sequence"/>
</dbReference>
<gene>
    <name evidence="1" type="ORF">FRX31_025162</name>
</gene>
<evidence type="ECO:0000313" key="2">
    <source>
        <dbReference type="Proteomes" id="UP000554482"/>
    </source>
</evidence>
<keyword evidence="2" id="KW-1185">Reference proteome</keyword>
<evidence type="ECO:0000313" key="1">
    <source>
        <dbReference type="EMBL" id="KAF5185247.1"/>
    </source>
</evidence>
<accession>A0A7J6VKG7</accession>
<dbReference type="AlphaFoldDB" id="A0A7J6VKG7"/>
<protein>
    <submittedName>
        <fullName evidence="1">Uncharacterized protein</fullName>
    </submittedName>
</protein>
<reference evidence="1 2" key="1">
    <citation type="submission" date="2020-06" db="EMBL/GenBank/DDBJ databases">
        <title>Transcriptomic and genomic resources for Thalictrum thalictroides and T. hernandezii: Facilitating candidate gene discovery in an emerging model plant lineage.</title>
        <authorList>
            <person name="Arias T."/>
            <person name="Riano-Pachon D.M."/>
            <person name="Di Stilio V.S."/>
        </authorList>
    </citation>
    <scope>NUCLEOTIDE SEQUENCE [LARGE SCALE GENOMIC DNA]</scope>
    <source>
        <strain evidence="2">cv. WT478/WT964</strain>
        <tissue evidence="1">Leaves</tissue>
    </source>
</reference>